<dbReference type="CDD" id="cd21553">
    <property type="entry name" value="VEFS-box_EMF2-like"/>
    <property type="match status" value="1"/>
</dbReference>
<dbReference type="Pfam" id="PF24663">
    <property type="entry name" value="DUF7651"/>
    <property type="match status" value="1"/>
</dbReference>
<evidence type="ECO:0000259" key="8">
    <source>
        <dbReference type="Pfam" id="PF23320"/>
    </source>
</evidence>
<keyword evidence="6" id="KW-0804">Transcription</keyword>
<dbReference type="InterPro" id="IPR019135">
    <property type="entry name" value="Polycomb_protein_VEFS-Box"/>
</dbReference>
<name>K9K4T1_PHYED</name>
<accession>K9K4T1</accession>
<protein>
    <submittedName>
        <fullName evidence="10">EMF protein</fullName>
    </submittedName>
</protein>
<dbReference type="AlphaFoldDB" id="K9K4T1"/>
<dbReference type="CDD" id="cd21749">
    <property type="entry name" value="ZnB-Zn_EMF2-like"/>
    <property type="match status" value="1"/>
</dbReference>
<keyword evidence="3" id="KW-0863">Zinc-finger</keyword>
<dbReference type="Pfam" id="PF09733">
    <property type="entry name" value="VEFS-Box"/>
    <property type="match status" value="1"/>
</dbReference>
<proteinExistence type="evidence at transcript level"/>
<comment type="similarity">
    <text evidence="1">Belongs to the VEFS (VRN2-EMF2-FIS2-SU(Z)12) family.</text>
</comment>
<dbReference type="InterPro" id="IPR056068">
    <property type="entry name" value="EMF2-like_DUF7651"/>
</dbReference>
<evidence type="ECO:0000256" key="1">
    <source>
        <dbReference type="ARBA" id="ARBA00007416"/>
    </source>
</evidence>
<evidence type="ECO:0000313" key="10">
    <source>
        <dbReference type="EMBL" id="AEJ87969.1"/>
    </source>
</evidence>
<organism evidence="10">
    <name type="scientific">Phyllostachys edulis</name>
    <name type="common">Tortoise shell bamboo</name>
    <name type="synonym">Bambusa edulis</name>
    <dbReference type="NCBI Taxonomy" id="38705"/>
    <lineage>
        <taxon>Eukaryota</taxon>
        <taxon>Viridiplantae</taxon>
        <taxon>Streptophyta</taxon>
        <taxon>Embryophyta</taxon>
        <taxon>Tracheophyta</taxon>
        <taxon>Spermatophyta</taxon>
        <taxon>Magnoliopsida</taxon>
        <taxon>Liliopsida</taxon>
        <taxon>Poales</taxon>
        <taxon>Poaceae</taxon>
        <taxon>BOP clade</taxon>
        <taxon>Bambusoideae</taxon>
        <taxon>Arundinarodae</taxon>
        <taxon>Arundinarieae</taxon>
        <taxon>Arundinariinae</taxon>
        <taxon>Phyllostachys</taxon>
    </lineage>
</organism>
<evidence type="ECO:0000259" key="9">
    <source>
        <dbReference type="Pfam" id="PF24663"/>
    </source>
</evidence>
<keyword evidence="5" id="KW-0805">Transcription regulation</keyword>
<dbReference type="InterPro" id="IPR057540">
    <property type="entry name" value="Znf_SUZ12"/>
</dbReference>
<evidence type="ECO:0000259" key="7">
    <source>
        <dbReference type="Pfam" id="PF09733"/>
    </source>
</evidence>
<evidence type="ECO:0000256" key="2">
    <source>
        <dbReference type="ARBA" id="ARBA00022723"/>
    </source>
</evidence>
<dbReference type="PANTHER" id="PTHR22597">
    <property type="entry name" value="POLYCOMB GROUP PROTEIN"/>
    <property type="match status" value="1"/>
</dbReference>
<reference evidence="10" key="1">
    <citation type="submission" date="2011-04" db="EMBL/GenBank/DDBJ databases">
        <authorList>
            <person name="Qi F."/>
        </authorList>
    </citation>
    <scope>NUCLEOTIDE SEQUENCE</scope>
</reference>
<evidence type="ECO:0000256" key="3">
    <source>
        <dbReference type="ARBA" id="ARBA00022771"/>
    </source>
</evidence>
<dbReference type="PANTHER" id="PTHR22597:SF14">
    <property type="entry name" value="POLYCOMB PROTEIN VEFS-BOX DOMAIN-CONTAINING PROTEIN"/>
    <property type="match status" value="1"/>
</dbReference>
<keyword evidence="4" id="KW-0862">Zinc</keyword>
<gene>
    <name evidence="10" type="primary">EMF</name>
</gene>
<dbReference type="GO" id="GO:0031490">
    <property type="term" value="F:chromatin DNA binding"/>
    <property type="evidence" value="ECO:0007669"/>
    <property type="project" value="TreeGrafter"/>
</dbReference>
<keyword evidence="2" id="KW-0479">Metal-binding</keyword>
<dbReference type="EMBL" id="JF895540">
    <property type="protein sequence ID" value="AEJ87969.1"/>
    <property type="molecule type" value="mRNA"/>
</dbReference>
<dbReference type="GO" id="GO:0008270">
    <property type="term" value="F:zinc ion binding"/>
    <property type="evidence" value="ECO:0007669"/>
    <property type="project" value="UniProtKB-KW"/>
</dbReference>
<evidence type="ECO:0000256" key="4">
    <source>
        <dbReference type="ARBA" id="ARBA00022833"/>
    </source>
</evidence>
<feature type="domain" description="DUF7651" evidence="9">
    <location>
        <begin position="52"/>
        <end position="256"/>
    </location>
</feature>
<feature type="domain" description="Polycomb protein VEFS-Box" evidence="7">
    <location>
        <begin position="466"/>
        <end position="586"/>
    </location>
</feature>
<evidence type="ECO:0000256" key="6">
    <source>
        <dbReference type="ARBA" id="ARBA00023163"/>
    </source>
</evidence>
<dbReference type="Pfam" id="PF23320">
    <property type="entry name" value="Zn_SUZ12"/>
    <property type="match status" value="1"/>
</dbReference>
<evidence type="ECO:0000256" key="5">
    <source>
        <dbReference type="ARBA" id="ARBA00023015"/>
    </source>
</evidence>
<sequence>MCFQQSTAQSSPDEQLTPEESFALYCKPVELYNIIQRRAIKNPPFLQRCLLYKIQAKWKKRIQITISLSGCTNAELQAQDVFPLHVLFARPTSNVLLEGHSPIYRFNRACLLTSFDESGNNDHSKATFIIPDLKSLATSQACSVNIILISSGQGGQNLGENCMENHVEYSSLQKLGGKCFWGKIPIDLLGSSLEDCVTLSLGHTVELASKISMNPGFLEPNFLEHDSCLTFCSHKVDATGSYQLQVSIYAQEAGARDISESPYSCYSYNDVPPSLLRHIIRLRSGNVLFNYKYYNNNMQKSEVTEDFSCPFCLVQCGSFKGLECHLTSSHDQFHFEFWVSKDYQAVNVNMKTDTRRTELVAAGVDPRHRTFSYHSRFNKRGRLETTTENIGHVHPHIPELGSPEDAQAVFEVDYVQKENGISVAHASIDPAHSLHGTDGSNNSPPTVLQFGKTRKLSIDRADPRNRLLLQKRQFFHSHKTQTMAFVEVLSDHDSEDEVDDDIADFEDRRMLEDFVDVTKDEKHIMHMWNSFVRKQRVLADGHIPWACEAFSQHHGQQLVHNPALLWGWRLFMIKLWNHSLLDARTMNTCNIILDGFKNESSDPKKN</sequence>
<dbReference type="GO" id="GO:0005634">
    <property type="term" value="C:nucleus"/>
    <property type="evidence" value="ECO:0007669"/>
    <property type="project" value="TreeGrafter"/>
</dbReference>
<feature type="domain" description="Polycomb protein SUZ12-like zinc finger" evidence="8">
    <location>
        <begin position="285"/>
        <end position="353"/>
    </location>
</feature>